<dbReference type="EC" id="1.14.11.2" evidence="4"/>
<evidence type="ECO:0000313" key="16">
    <source>
        <dbReference type="EMBL" id="KAK9103638.1"/>
    </source>
</evidence>
<evidence type="ECO:0000256" key="5">
    <source>
        <dbReference type="ARBA" id="ARBA00022692"/>
    </source>
</evidence>
<keyword evidence="8" id="KW-0735">Signal-anchor</keyword>
<accession>A0AAP0F6U3</accession>
<comment type="subcellular location">
    <subcellularLocation>
        <location evidence="2">Endoplasmic reticulum membrane</location>
        <topology evidence="2">Single-pass type II membrane protein</topology>
    </subcellularLocation>
</comment>
<feature type="signal peptide" evidence="14">
    <location>
        <begin position="1"/>
        <end position="19"/>
    </location>
</feature>
<comment type="catalytic activity">
    <reaction evidence="13">
        <text>L-prolyl-[collagen] + 2-oxoglutarate + O2 = trans-4-hydroxy-L-prolyl-[collagen] + succinate + CO2</text>
        <dbReference type="Rhea" id="RHEA:18945"/>
        <dbReference type="Rhea" id="RHEA-COMP:11676"/>
        <dbReference type="Rhea" id="RHEA-COMP:11680"/>
        <dbReference type="ChEBI" id="CHEBI:15379"/>
        <dbReference type="ChEBI" id="CHEBI:16526"/>
        <dbReference type="ChEBI" id="CHEBI:16810"/>
        <dbReference type="ChEBI" id="CHEBI:30031"/>
        <dbReference type="ChEBI" id="CHEBI:50342"/>
        <dbReference type="ChEBI" id="CHEBI:61965"/>
        <dbReference type="EC" id="1.14.11.2"/>
    </reaction>
</comment>
<dbReference type="Pfam" id="PF13640">
    <property type="entry name" value="2OG-FeII_Oxy_3"/>
    <property type="match status" value="1"/>
</dbReference>
<keyword evidence="7" id="KW-0223">Dioxygenase</keyword>
<comment type="caution">
    <text evidence="16">The sequence shown here is derived from an EMBL/GenBank/DDBJ whole genome shotgun (WGS) entry which is preliminary data.</text>
</comment>
<gene>
    <name evidence="16" type="ORF">Sjap_020892</name>
</gene>
<dbReference type="Gene3D" id="2.60.120.620">
    <property type="entry name" value="q2cbj1_9rhob like domain"/>
    <property type="match status" value="1"/>
</dbReference>
<dbReference type="PANTHER" id="PTHR10869">
    <property type="entry name" value="PROLYL 4-HYDROXYLASE ALPHA SUBUNIT"/>
    <property type="match status" value="1"/>
</dbReference>
<evidence type="ECO:0000313" key="17">
    <source>
        <dbReference type="Proteomes" id="UP001417504"/>
    </source>
</evidence>
<dbReference type="AlphaFoldDB" id="A0AAP0F6U3"/>
<comment type="cofactor">
    <cofactor evidence="1">
        <name>L-ascorbate</name>
        <dbReference type="ChEBI" id="CHEBI:38290"/>
    </cofactor>
</comment>
<dbReference type="SMART" id="SM00702">
    <property type="entry name" value="P4Hc"/>
    <property type="match status" value="1"/>
</dbReference>
<dbReference type="EMBL" id="JBBNAE010000008">
    <property type="protein sequence ID" value="KAK9103638.1"/>
    <property type="molecule type" value="Genomic_DNA"/>
</dbReference>
<evidence type="ECO:0000259" key="15">
    <source>
        <dbReference type="PROSITE" id="PS51670"/>
    </source>
</evidence>
<keyword evidence="14" id="KW-0732">Signal</keyword>
<feature type="domain" description="ShKT" evidence="15">
    <location>
        <begin position="268"/>
        <end position="308"/>
    </location>
</feature>
<feature type="chain" id="PRO_5042937284" description="procollagen-proline 4-dioxygenase" evidence="14">
    <location>
        <begin position="20"/>
        <end position="311"/>
    </location>
</feature>
<dbReference type="GO" id="GO:0005789">
    <property type="term" value="C:endoplasmic reticulum membrane"/>
    <property type="evidence" value="ECO:0007669"/>
    <property type="project" value="UniProtKB-SubCell"/>
</dbReference>
<keyword evidence="5" id="KW-0812">Transmembrane</keyword>
<dbReference type="InterPro" id="IPR003582">
    <property type="entry name" value="ShKT_dom"/>
</dbReference>
<evidence type="ECO:0000256" key="13">
    <source>
        <dbReference type="ARBA" id="ARBA00049169"/>
    </source>
</evidence>
<keyword evidence="11" id="KW-0408">Iron</keyword>
<dbReference type="SMART" id="SM00254">
    <property type="entry name" value="ShKT"/>
    <property type="match status" value="1"/>
</dbReference>
<dbReference type="InterPro" id="IPR006620">
    <property type="entry name" value="Pro_4_hyd_alph"/>
</dbReference>
<evidence type="ECO:0000256" key="6">
    <source>
        <dbReference type="ARBA" id="ARBA00022723"/>
    </source>
</evidence>
<name>A0AAP0F6U3_9MAGN</name>
<keyword evidence="10" id="KW-0560">Oxidoreductase</keyword>
<sequence length="311" mass="34639">MASLLPIYLILASLSPISTYSSLSYRKGLRTKDDNNQEFIGQGGRAHQVLKVNPSRVIQLSRHPRVFLYRGFLSNEECDHLISLAHGESEKPLQKDHESGSFADSVTALTKGKDEIVGWVEERISGWTFLPEENSQGMQILQYKPELGNQHLGYYGDKSGEPLMATVILYLSNVTEGGETLFPESENKHNPSNEGAFSDCAKTGYAVKPVKGNALLFFNLQPNTVPDKRSSSARCPVLRGEKWCATKFFHIRSLENKKVSVDSDDNGCTDEDDNCFQWAAMGECQKNPVYMIGTPDYYGTCRKSCKLSDSS</sequence>
<dbReference type="InterPro" id="IPR045054">
    <property type="entry name" value="P4HA-like"/>
</dbReference>
<evidence type="ECO:0000256" key="11">
    <source>
        <dbReference type="ARBA" id="ARBA00023004"/>
    </source>
</evidence>
<reference evidence="16 17" key="1">
    <citation type="submission" date="2024-01" db="EMBL/GenBank/DDBJ databases">
        <title>Genome assemblies of Stephania.</title>
        <authorList>
            <person name="Yang L."/>
        </authorList>
    </citation>
    <scope>NUCLEOTIDE SEQUENCE [LARGE SCALE GENOMIC DNA]</scope>
    <source>
        <strain evidence="16">QJT</strain>
        <tissue evidence="16">Leaf</tissue>
    </source>
</reference>
<keyword evidence="9" id="KW-1133">Transmembrane helix</keyword>
<evidence type="ECO:0000256" key="2">
    <source>
        <dbReference type="ARBA" id="ARBA00004648"/>
    </source>
</evidence>
<evidence type="ECO:0000256" key="9">
    <source>
        <dbReference type="ARBA" id="ARBA00022989"/>
    </source>
</evidence>
<dbReference type="InterPro" id="IPR044862">
    <property type="entry name" value="Pro_4_hyd_alph_FE2OG_OXY"/>
</dbReference>
<evidence type="ECO:0000256" key="10">
    <source>
        <dbReference type="ARBA" id="ARBA00023002"/>
    </source>
</evidence>
<comment type="similarity">
    <text evidence="3">Belongs to the P4HA family.</text>
</comment>
<dbReference type="GO" id="GO:0031418">
    <property type="term" value="F:L-ascorbic acid binding"/>
    <property type="evidence" value="ECO:0007669"/>
    <property type="project" value="InterPro"/>
</dbReference>
<keyword evidence="12" id="KW-0472">Membrane</keyword>
<dbReference type="Proteomes" id="UP001417504">
    <property type="component" value="Unassembled WGS sequence"/>
</dbReference>
<keyword evidence="6" id="KW-0479">Metal-binding</keyword>
<evidence type="ECO:0000256" key="4">
    <source>
        <dbReference type="ARBA" id="ARBA00012269"/>
    </source>
</evidence>
<dbReference type="PROSITE" id="PS51670">
    <property type="entry name" value="SHKT"/>
    <property type="match status" value="1"/>
</dbReference>
<evidence type="ECO:0000256" key="1">
    <source>
        <dbReference type="ARBA" id="ARBA00001961"/>
    </source>
</evidence>
<dbReference type="GO" id="GO:0005506">
    <property type="term" value="F:iron ion binding"/>
    <property type="evidence" value="ECO:0007669"/>
    <property type="project" value="InterPro"/>
</dbReference>
<organism evidence="16 17">
    <name type="scientific">Stephania japonica</name>
    <dbReference type="NCBI Taxonomy" id="461633"/>
    <lineage>
        <taxon>Eukaryota</taxon>
        <taxon>Viridiplantae</taxon>
        <taxon>Streptophyta</taxon>
        <taxon>Embryophyta</taxon>
        <taxon>Tracheophyta</taxon>
        <taxon>Spermatophyta</taxon>
        <taxon>Magnoliopsida</taxon>
        <taxon>Ranunculales</taxon>
        <taxon>Menispermaceae</taxon>
        <taxon>Menispermoideae</taxon>
        <taxon>Cissampelideae</taxon>
        <taxon>Stephania</taxon>
    </lineage>
</organism>
<proteinExistence type="inferred from homology"/>
<dbReference type="PANTHER" id="PTHR10869:SF102">
    <property type="entry name" value="PROLYL 4-HYDROXYLASE 12-RELATED"/>
    <property type="match status" value="1"/>
</dbReference>
<evidence type="ECO:0000256" key="7">
    <source>
        <dbReference type="ARBA" id="ARBA00022964"/>
    </source>
</evidence>
<keyword evidence="17" id="KW-1185">Reference proteome</keyword>
<dbReference type="GO" id="GO:0004656">
    <property type="term" value="F:procollagen-proline 4-dioxygenase activity"/>
    <property type="evidence" value="ECO:0007669"/>
    <property type="project" value="UniProtKB-EC"/>
</dbReference>
<evidence type="ECO:0000256" key="14">
    <source>
        <dbReference type="SAM" id="SignalP"/>
    </source>
</evidence>
<evidence type="ECO:0000256" key="12">
    <source>
        <dbReference type="ARBA" id="ARBA00023136"/>
    </source>
</evidence>
<protein>
    <recommendedName>
        <fullName evidence="4">procollagen-proline 4-dioxygenase</fullName>
        <ecNumber evidence="4">1.14.11.2</ecNumber>
    </recommendedName>
</protein>
<evidence type="ECO:0000256" key="3">
    <source>
        <dbReference type="ARBA" id="ARBA00006511"/>
    </source>
</evidence>
<evidence type="ECO:0000256" key="8">
    <source>
        <dbReference type="ARBA" id="ARBA00022968"/>
    </source>
</evidence>